<name>A0ABX6TBG9_9SPHN</name>
<feature type="transmembrane region" description="Helical" evidence="2">
    <location>
        <begin position="12"/>
        <end position="32"/>
    </location>
</feature>
<keyword evidence="2" id="KW-1133">Transmembrane helix</keyword>
<dbReference type="Gene3D" id="3.30.1150.10">
    <property type="match status" value="1"/>
</dbReference>
<gene>
    <name evidence="3" type="ORF">H9L14_02020</name>
</gene>
<evidence type="ECO:0000313" key="4">
    <source>
        <dbReference type="Proteomes" id="UP000516105"/>
    </source>
</evidence>
<dbReference type="Proteomes" id="UP000516105">
    <property type="component" value="Chromosome"/>
</dbReference>
<evidence type="ECO:0000256" key="1">
    <source>
        <dbReference type="SAM" id="MobiDB-lite"/>
    </source>
</evidence>
<dbReference type="EMBL" id="CP060782">
    <property type="protein sequence ID" value="QNP46073.1"/>
    <property type="molecule type" value="Genomic_DNA"/>
</dbReference>
<organism evidence="3 4">
    <name type="scientific">Sphingomonas sediminicola</name>
    <dbReference type="NCBI Taxonomy" id="386874"/>
    <lineage>
        <taxon>Bacteria</taxon>
        <taxon>Pseudomonadati</taxon>
        <taxon>Pseudomonadota</taxon>
        <taxon>Alphaproteobacteria</taxon>
        <taxon>Sphingomonadales</taxon>
        <taxon>Sphingomonadaceae</taxon>
        <taxon>Sphingomonas</taxon>
    </lineage>
</organism>
<dbReference type="RefSeq" id="WP_187709026.1">
    <property type="nucleotide sequence ID" value="NZ_CP060782.1"/>
</dbReference>
<feature type="compositionally biased region" description="Pro residues" evidence="1">
    <location>
        <begin position="53"/>
        <end position="63"/>
    </location>
</feature>
<feature type="region of interest" description="Disordered" evidence="1">
    <location>
        <begin position="49"/>
        <end position="156"/>
    </location>
</feature>
<keyword evidence="4" id="KW-1185">Reference proteome</keyword>
<feature type="compositionally biased region" description="Basic and acidic residues" evidence="1">
    <location>
        <begin position="66"/>
        <end position="78"/>
    </location>
</feature>
<reference evidence="3 4" key="1">
    <citation type="submission" date="2020-08" db="EMBL/GenBank/DDBJ databases">
        <title>Genome sequence of Sphingomonas sediminicola KACC 15039T.</title>
        <authorList>
            <person name="Hyun D.-W."/>
            <person name="Bae J.-W."/>
        </authorList>
    </citation>
    <scope>NUCLEOTIDE SEQUENCE [LARGE SCALE GENOMIC DNA]</scope>
    <source>
        <strain evidence="3 4">KACC 15039</strain>
    </source>
</reference>
<protein>
    <submittedName>
        <fullName evidence="3">Energy transducer TonB</fullName>
    </submittedName>
</protein>
<proteinExistence type="predicted"/>
<keyword evidence="2" id="KW-0472">Membrane</keyword>
<feature type="compositionally biased region" description="Gly residues" evidence="1">
    <location>
        <begin position="129"/>
        <end position="155"/>
    </location>
</feature>
<evidence type="ECO:0000313" key="3">
    <source>
        <dbReference type="EMBL" id="QNP46073.1"/>
    </source>
</evidence>
<keyword evidence="2" id="KW-0812">Transmembrane</keyword>
<evidence type="ECO:0000256" key="2">
    <source>
        <dbReference type="SAM" id="Phobius"/>
    </source>
</evidence>
<sequence>MYRSNLKNRDKGRAIAGVIAIHAVLLFMLLHLSGRIDLADPQSVMRVFDVNEVPPPPPTPPVTPKQAEETQKPKEREGAAAPANMKSQATPVVAPKPRIELPVPVPVTPTKTPNEGAAPTQGASNVPGPGTGAGGTGAGTGSGGAGSGTGGGGQGLAAVRTRLATRPLRGRDFPPQLLDAWPRGAWIRMRFRVDANGAIIQCIVDQGTGNPAIDSQVCSIARQRLRYTPAIDRSGQRVADWAGYGQEPPR</sequence>
<accession>A0ABX6TBG9</accession>